<dbReference type="Proteomes" id="UP000077671">
    <property type="component" value="Unassembled WGS sequence"/>
</dbReference>
<evidence type="ECO:0000256" key="12">
    <source>
        <dbReference type="SAM" id="SignalP"/>
    </source>
</evidence>
<comment type="caution">
    <text evidence="14">The sequence shown here is derived from an EMBL/GenBank/DDBJ whole genome shotgun (WGS) entry which is preliminary data.</text>
</comment>
<protein>
    <recommendedName>
        <fullName evidence="4">RING-type E3 ubiquitin transferase</fullName>
        <ecNumber evidence="4">2.3.2.27</ecNumber>
    </recommendedName>
</protein>
<keyword evidence="8 11" id="KW-1133">Transmembrane helix</keyword>
<dbReference type="GO" id="GO:0012505">
    <property type="term" value="C:endomembrane system"/>
    <property type="evidence" value="ECO:0007669"/>
    <property type="project" value="UniProtKB-SubCell"/>
</dbReference>
<feature type="transmembrane region" description="Helical" evidence="11">
    <location>
        <begin position="656"/>
        <end position="685"/>
    </location>
</feature>
<evidence type="ECO:0000256" key="9">
    <source>
        <dbReference type="ARBA" id="ARBA00023136"/>
    </source>
</evidence>
<feature type="region of interest" description="Disordered" evidence="10">
    <location>
        <begin position="849"/>
        <end position="931"/>
    </location>
</feature>
<proteinExistence type="predicted"/>
<accession>A0A8T8STH2</accession>
<evidence type="ECO:0000256" key="3">
    <source>
        <dbReference type="ARBA" id="ARBA00004906"/>
    </source>
</evidence>
<dbReference type="PROSITE" id="PS51257">
    <property type="entry name" value="PROKAR_LIPOPROTEIN"/>
    <property type="match status" value="1"/>
</dbReference>
<keyword evidence="5" id="KW-0808">Transferase</keyword>
<evidence type="ECO:0000313" key="15">
    <source>
        <dbReference type="Proteomes" id="UP000077671"/>
    </source>
</evidence>
<reference evidence="14" key="2">
    <citation type="journal article" date="2019" name="IMA Fungus">
        <title>Genome sequencing and comparison of five Tilletia species to identify candidate genes for the detection of regulated species infecting wheat.</title>
        <authorList>
            <person name="Nguyen H.D.T."/>
            <person name="Sultana T."/>
            <person name="Kesanakurti P."/>
            <person name="Hambleton S."/>
        </authorList>
    </citation>
    <scope>NUCLEOTIDE SEQUENCE</scope>
    <source>
        <strain evidence="14">DAOMC 238032</strain>
    </source>
</reference>
<evidence type="ECO:0000256" key="6">
    <source>
        <dbReference type="ARBA" id="ARBA00022692"/>
    </source>
</evidence>
<keyword evidence="6 11" id="KW-0812">Transmembrane</keyword>
<feature type="transmembrane region" description="Helical" evidence="11">
    <location>
        <begin position="705"/>
        <end position="722"/>
    </location>
</feature>
<dbReference type="Pfam" id="PF11145">
    <property type="entry name" value="DUF2921"/>
    <property type="match status" value="1"/>
</dbReference>
<evidence type="ECO:0000256" key="2">
    <source>
        <dbReference type="ARBA" id="ARBA00004127"/>
    </source>
</evidence>
<gene>
    <name evidence="14" type="ORF">A4X03_0g6924</name>
</gene>
<dbReference type="EC" id="2.3.2.27" evidence="4"/>
<evidence type="ECO:0000256" key="7">
    <source>
        <dbReference type="ARBA" id="ARBA00022786"/>
    </source>
</evidence>
<feature type="compositionally biased region" description="Low complexity" evidence="10">
    <location>
        <begin position="896"/>
        <end position="905"/>
    </location>
</feature>
<evidence type="ECO:0000256" key="1">
    <source>
        <dbReference type="ARBA" id="ARBA00000900"/>
    </source>
</evidence>
<feature type="transmembrane region" description="Helical" evidence="11">
    <location>
        <begin position="526"/>
        <end position="547"/>
    </location>
</feature>
<feature type="signal peptide" evidence="12">
    <location>
        <begin position="1"/>
        <end position="44"/>
    </location>
</feature>
<feature type="transmembrane region" description="Helical" evidence="11">
    <location>
        <begin position="553"/>
        <end position="578"/>
    </location>
</feature>
<dbReference type="EMBL" id="LWDD02001465">
    <property type="protein sequence ID" value="KAE8247919.1"/>
    <property type="molecule type" value="Genomic_DNA"/>
</dbReference>
<organism evidence="14 15">
    <name type="scientific">Tilletia caries</name>
    <name type="common">wheat bunt fungus</name>
    <dbReference type="NCBI Taxonomy" id="13290"/>
    <lineage>
        <taxon>Eukaryota</taxon>
        <taxon>Fungi</taxon>
        <taxon>Dikarya</taxon>
        <taxon>Basidiomycota</taxon>
        <taxon>Ustilaginomycotina</taxon>
        <taxon>Exobasidiomycetes</taxon>
        <taxon>Tilletiales</taxon>
        <taxon>Tilletiaceae</taxon>
        <taxon>Tilletia</taxon>
    </lineage>
</organism>
<dbReference type="GO" id="GO:0061630">
    <property type="term" value="F:ubiquitin protein ligase activity"/>
    <property type="evidence" value="ECO:0007669"/>
    <property type="project" value="UniProtKB-EC"/>
</dbReference>
<comment type="pathway">
    <text evidence="3">Protein modification; protein ubiquitination.</text>
</comment>
<comment type="subcellular location">
    <subcellularLocation>
        <location evidence="2">Endomembrane system</location>
        <topology evidence="2">Multi-pass membrane protein</topology>
    </subcellularLocation>
</comment>
<dbReference type="PANTHER" id="PTHR48125">
    <property type="entry name" value="LP07818P1"/>
    <property type="match status" value="1"/>
</dbReference>
<feature type="compositionally biased region" description="Acidic residues" evidence="10">
    <location>
        <begin position="853"/>
        <end position="871"/>
    </location>
</feature>
<reference evidence="14" key="1">
    <citation type="submission" date="2016-04" db="EMBL/GenBank/DDBJ databases">
        <authorList>
            <person name="Nguyen H.D."/>
            <person name="Kesanakurti P."/>
            <person name="Cullis J."/>
            <person name="Levesque C.A."/>
            <person name="Hambleton S."/>
        </authorList>
    </citation>
    <scope>NUCLEOTIDE SEQUENCE</scope>
    <source>
        <strain evidence="14">DAOMC 238032</strain>
    </source>
</reference>
<sequence>MASTNRRPLMTASSPRARFSTLTFLFTSCFFLLLLLQLATPAQARTPNLSSRSKDKQDGIVRRVTTHALVLRRRLCGLGLGLGRRASAPPPPIEIVTEDGGSVSLAKLLELRKLQQEELGMWWNGSLPANSTWTVIPDDARLQPLLPEQLRSPSFAEFNSSDGAVFYWNISGYFNGNYRAVELVPEPKNETLPPSSSSLLRLLPRSRRTLEDNITEPIVPPSSHRGNFPWLDSAGGTLDLEISENHDVSRNLTAIQGSLLLKSKAQPRSFWSSLPWSSSSSSGGGDVVVLGGASVRFDLTGVHFLKNGGLLVNALPAESREVPDLRAVLGMLPAHFILPSNKNHSEEAPRPVLNETMYAINETLSQDIERLTDLVGDNDPTQDLSKPSDERVSHNCTDMHLYLRLGPATPAGASRVEEERVREYEHEMFFRSGASPMGLLGQRARPLRIEHAVFFSQRCNLVIHASGPENLEGGLVGLRYIAHRGKVMRAALCLALVAFLQLRLTMGMMRRARTASARIKIDWRTLLLQTIADMYTSILCAIPAVVWRNETNLLLIGVSFLVGCHFVGGEYQFLIFVVHDSQNDPLDNRPPPVAAPAPAPIAVPASASAPAAASVATTTPTPAGAGAGADAATTTEAVVDPLDQATAGRRQRSYRYIIILVFFFLLNFQPLIFFSILGPVLYSFWIPQIMRNVRRGSRRPFPRTYVVGMTFCRCLLPLYFWQCPNNIFFWEPTPLVWILIGYLWLQAIILLLQDELGPGFFLPARFQPEGPPSWDWHPPLSVLRKHLRQADDKGDLVTAAAAELEASAGEAPPNKHHGPQYEIEIGDCAICLSEIEPLRWDWRDEVDTQVPEAESEDDEGDGEGGDGDGDEYAYVSVGDGVLDGEAGQHGASSSSPRARGTTAPGTAGGGAASTSNTNSSRARQRRHLRTGSLINSWASSAVRVGRRVGRAISAAREHGGRGRSGAAAASAALGGGRTDIMVAPCHHIFHTE</sequence>
<feature type="transmembrane region" description="Helical" evidence="11">
    <location>
        <begin position="487"/>
        <end position="505"/>
    </location>
</feature>
<evidence type="ECO:0000256" key="4">
    <source>
        <dbReference type="ARBA" id="ARBA00012483"/>
    </source>
</evidence>
<evidence type="ECO:0000256" key="5">
    <source>
        <dbReference type="ARBA" id="ARBA00022679"/>
    </source>
</evidence>
<dbReference type="PANTHER" id="PTHR48125:SF10">
    <property type="entry name" value="OS12G0136300 PROTEIN"/>
    <property type="match status" value="1"/>
</dbReference>
<feature type="transmembrane region" description="Helical" evidence="11">
    <location>
        <begin position="734"/>
        <end position="752"/>
    </location>
</feature>
<keyword evidence="12" id="KW-0732">Signal</keyword>
<evidence type="ECO:0000256" key="11">
    <source>
        <dbReference type="SAM" id="Phobius"/>
    </source>
</evidence>
<feature type="compositionally biased region" description="Low complexity" evidence="10">
    <location>
        <begin position="912"/>
        <end position="921"/>
    </location>
</feature>
<evidence type="ECO:0000259" key="13">
    <source>
        <dbReference type="Pfam" id="PF11145"/>
    </source>
</evidence>
<dbReference type="AlphaFoldDB" id="A0A8T8STH2"/>
<feature type="chain" id="PRO_5035795522" description="RING-type E3 ubiquitin transferase" evidence="12">
    <location>
        <begin position="45"/>
        <end position="992"/>
    </location>
</feature>
<keyword evidence="9 11" id="KW-0472">Membrane</keyword>
<dbReference type="InterPro" id="IPR021319">
    <property type="entry name" value="DUF2921"/>
</dbReference>
<name>A0A8T8STH2_9BASI</name>
<feature type="domain" description="SWEET-like" evidence="13">
    <location>
        <begin position="656"/>
        <end position="766"/>
    </location>
</feature>
<evidence type="ECO:0000313" key="14">
    <source>
        <dbReference type="EMBL" id="KAE8247919.1"/>
    </source>
</evidence>
<evidence type="ECO:0000256" key="10">
    <source>
        <dbReference type="SAM" id="MobiDB-lite"/>
    </source>
</evidence>
<comment type="catalytic activity">
    <reaction evidence="1">
        <text>S-ubiquitinyl-[E2 ubiquitin-conjugating enzyme]-L-cysteine + [acceptor protein]-L-lysine = [E2 ubiquitin-conjugating enzyme]-L-cysteine + N(6)-ubiquitinyl-[acceptor protein]-L-lysine.</text>
        <dbReference type="EC" id="2.3.2.27"/>
    </reaction>
</comment>
<evidence type="ECO:0000256" key="8">
    <source>
        <dbReference type="ARBA" id="ARBA00022989"/>
    </source>
</evidence>
<keyword evidence="7" id="KW-0833">Ubl conjugation pathway</keyword>